<evidence type="ECO:0000313" key="2">
    <source>
        <dbReference type="Proteomes" id="UP000000925"/>
    </source>
</evidence>
<dbReference type="AlphaFoldDB" id="D5ELA4"/>
<organism evidence="1 2">
    <name type="scientific">Coraliomargarita akajimensis (strain DSM 45221 / IAM 15411 / JCM 23193 / KCTC 12865 / 04OKA010-24)</name>
    <dbReference type="NCBI Taxonomy" id="583355"/>
    <lineage>
        <taxon>Bacteria</taxon>
        <taxon>Pseudomonadati</taxon>
        <taxon>Verrucomicrobiota</taxon>
        <taxon>Opitutia</taxon>
        <taxon>Puniceicoccales</taxon>
        <taxon>Coraliomargaritaceae</taxon>
        <taxon>Coraliomargarita</taxon>
    </lineage>
</organism>
<dbReference type="KEGG" id="caa:Caka_2022"/>
<dbReference type="EMBL" id="CP001998">
    <property type="protein sequence ID" value="ADE55040.1"/>
    <property type="molecule type" value="Genomic_DNA"/>
</dbReference>
<dbReference type="STRING" id="583355.Caka_2022"/>
<name>D5ELA4_CORAD</name>
<accession>D5ELA4</accession>
<sequence>MDYFTKLIGSAAQRDTGTKEKAETLAKLPPAGKCLSSSAYDAAGKSQREGCFEARCADKTGFDEVKGRTKRKVLILGIRQTNLHRFCLPTAVS</sequence>
<gene>
    <name evidence="1" type="ordered locus">Caka_2022</name>
</gene>
<proteinExistence type="predicted"/>
<keyword evidence="2" id="KW-1185">Reference proteome</keyword>
<dbReference type="Proteomes" id="UP000000925">
    <property type="component" value="Chromosome"/>
</dbReference>
<protein>
    <submittedName>
        <fullName evidence="1">Uncharacterized protein</fullName>
    </submittedName>
</protein>
<dbReference type="HOGENOM" id="CLU_2394704_0_0_0"/>
<dbReference type="RefSeq" id="WP_013043762.1">
    <property type="nucleotide sequence ID" value="NC_014008.1"/>
</dbReference>
<reference evidence="1 2" key="1">
    <citation type="journal article" date="2010" name="Stand. Genomic Sci.">
        <title>Complete genome sequence of Coraliomargarita akajimensis type strain (04OKA010-24).</title>
        <authorList>
            <person name="Mavromatis K."/>
            <person name="Abt B."/>
            <person name="Brambilla E."/>
            <person name="Lapidus A."/>
            <person name="Copeland A."/>
            <person name="Deshpande S."/>
            <person name="Nolan M."/>
            <person name="Lucas S."/>
            <person name="Tice H."/>
            <person name="Cheng J.F."/>
            <person name="Han C."/>
            <person name="Detter J.C."/>
            <person name="Woyke T."/>
            <person name="Goodwin L."/>
            <person name="Pitluck S."/>
            <person name="Held B."/>
            <person name="Brettin T."/>
            <person name="Tapia R."/>
            <person name="Ivanova N."/>
            <person name="Mikhailova N."/>
            <person name="Pati A."/>
            <person name="Liolios K."/>
            <person name="Chen A."/>
            <person name="Palaniappan K."/>
            <person name="Land M."/>
            <person name="Hauser L."/>
            <person name="Chang Y.J."/>
            <person name="Jeffries C.D."/>
            <person name="Rohde M."/>
            <person name="Goker M."/>
            <person name="Bristow J."/>
            <person name="Eisen J.A."/>
            <person name="Markowitz V."/>
            <person name="Hugenholtz P."/>
            <person name="Klenk H.P."/>
            <person name="Kyrpides N.C."/>
        </authorList>
    </citation>
    <scope>NUCLEOTIDE SEQUENCE [LARGE SCALE GENOMIC DNA]</scope>
    <source>
        <strain evidence="2">DSM 45221 / IAM 15411 / JCM 23193 / KCTC 12865</strain>
    </source>
</reference>
<evidence type="ECO:0000313" key="1">
    <source>
        <dbReference type="EMBL" id="ADE55040.1"/>
    </source>
</evidence>